<dbReference type="AlphaFoldDB" id="A0AAD2K0W3"/>
<keyword evidence="1" id="KW-0812">Transmembrane</keyword>
<keyword evidence="4" id="KW-1185">Reference proteome</keyword>
<reference evidence="3" key="1">
    <citation type="submission" date="2023-11" db="EMBL/GenBank/DDBJ databases">
        <authorList>
            <person name="De Vega J J."/>
            <person name="De Vega J J."/>
        </authorList>
    </citation>
    <scope>NUCLEOTIDE SEQUENCE</scope>
</reference>
<evidence type="ECO:0000313" key="4">
    <source>
        <dbReference type="Proteomes" id="UP001295794"/>
    </source>
</evidence>
<dbReference type="Pfam" id="PF20151">
    <property type="entry name" value="DUF6533"/>
    <property type="match status" value="1"/>
</dbReference>
<dbReference type="InterPro" id="IPR045340">
    <property type="entry name" value="DUF6533"/>
</dbReference>
<organism evidence="3 4">
    <name type="scientific">Mycena citricolor</name>
    <dbReference type="NCBI Taxonomy" id="2018698"/>
    <lineage>
        <taxon>Eukaryota</taxon>
        <taxon>Fungi</taxon>
        <taxon>Dikarya</taxon>
        <taxon>Basidiomycota</taxon>
        <taxon>Agaricomycotina</taxon>
        <taxon>Agaricomycetes</taxon>
        <taxon>Agaricomycetidae</taxon>
        <taxon>Agaricales</taxon>
        <taxon>Marasmiineae</taxon>
        <taxon>Mycenaceae</taxon>
        <taxon>Mycena</taxon>
    </lineage>
</organism>
<sequence length="349" mass="38968">MDDAELMLELNSNYSLSAISFAILFYDYFLTLQSEIERYWPRARHRWSWNWASILYFANRYGTLLGNVPVVVHYLWSAEPTAHKEKVSDPSHCHCGFCLLTHRTQICHLLESYHEYYIVGSQVIVGTMLLLRTYALYGQNRCVLGFLLLVGAAVVVCGVYGTVFLGSPGSHEANIPLEFGCDYPINRKQANGAMFAWAAMGVFDVVIFLLTVFRAIRMRARGDHMCLLTLLLRDADGAALAGSIYFGVMVLLNLSNLLTYVYAQVCLPLDARFQITLIFQKYTRGVATTFMNIMSSVMISRLMLNIRDPALSSPILGHSDTPCDTTEITRGAMLSTVLSAEESEGTGSA</sequence>
<keyword evidence="1" id="KW-0472">Membrane</keyword>
<protein>
    <recommendedName>
        <fullName evidence="2">DUF6533 domain-containing protein</fullName>
    </recommendedName>
</protein>
<gene>
    <name evidence="3" type="ORF">MYCIT1_LOCUS18145</name>
</gene>
<feature type="transmembrane region" description="Helical" evidence="1">
    <location>
        <begin position="237"/>
        <end position="262"/>
    </location>
</feature>
<accession>A0AAD2K0W3</accession>
<dbReference type="EMBL" id="CAVNYO010000181">
    <property type="protein sequence ID" value="CAK5272486.1"/>
    <property type="molecule type" value="Genomic_DNA"/>
</dbReference>
<feature type="transmembrane region" description="Helical" evidence="1">
    <location>
        <begin position="116"/>
        <end position="135"/>
    </location>
</feature>
<feature type="transmembrane region" description="Helical" evidence="1">
    <location>
        <begin position="194"/>
        <end position="216"/>
    </location>
</feature>
<name>A0AAD2K0W3_9AGAR</name>
<feature type="transmembrane region" description="Helical" evidence="1">
    <location>
        <begin position="51"/>
        <end position="76"/>
    </location>
</feature>
<proteinExistence type="predicted"/>
<dbReference type="Proteomes" id="UP001295794">
    <property type="component" value="Unassembled WGS sequence"/>
</dbReference>
<comment type="caution">
    <text evidence="3">The sequence shown here is derived from an EMBL/GenBank/DDBJ whole genome shotgun (WGS) entry which is preliminary data.</text>
</comment>
<evidence type="ECO:0000256" key="1">
    <source>
        <dbReference type="SAM" id="Phobius"/>
    </source>
</evidence>
<evidence type="ECO:0000313" key="3">
    <source>
        <dbReference type="EMBL" id="CAK5272486.1"/>
    </source>
</evidence>
<feature type="domain" description="DUF6533" evidence="2">
    <location>
        <begin position="17"/>
        <end position="65"/>
    </location>
</feature>
<keyword evidence="1" id="KW-1133">Transmembrane helix</keyword>
<feature type="transmembrane region" description="Helical" evidence="1">
    <location>
        <begin position="142"/>
        <end position="163"/>
    </location>
</feature>
<feature type="transmembrane region" description="Helical" evidence="1">
    <location>
        <begin position="12"/>
        <end position="30"/>
    </location>
</feature>
<evidence type="ECO:0000259" key="2">
    <source>
        <dbReference type="Pfam" id="PF20151"/>
    </source>
</evidence>